<accession>A0A1W0WPX5</accession>
<dbReference type="EMBL" id="MTYJ01000063">
    <property type="protein sequence ID" value="OQV17239.1"/>
    <property type="molecule type" value="Genomic_DNA"/>
</dbReference>
<name>A0A1W0WPX5_HYPEX</name>
<organism evidence="1 2">
    <name type="scientific">Hypsibius exemplaris</name>
    <name type="common">Freshwater tardigrade</name>
    <dbReference type="NCBI Taxonomy" id="2072580"/>
    <lineage>
        <taxon>Eukaryota</taxon>
        <taxon>Metazoa</taxon>
        <taxon>Ecdysozoa</taxon>
        <taxon>Tardigrada</taxon>
        <taxon>Eutardigrada</taxon>
        <taxon>Parachela</taxon>
        <taxon>Hypsibioidea</taxon>
        <taxon>Hypsibiidae</taxon>
        <taxon>Hypsibius</taxon>
    </lineage>
</organism>
<comment type="caution">
    <text evidence="1">The sequence shown here is derived from an EMBL/GenBank/DDBJ whole genome shotgun (WGS) entry which is preliminary data.</text>
</comment>
<sequence>MSEPPEDWQSASALGLTKKEWWSDKLKEVLESILQFGVSRLSRSSRGFSACERWIDTLQRGLADAKVGIADISKMVSLGAQRGDVLSSKLAVRGHTLSQLDGTVEGQEGQLNEL</sequence>
<protein>
    <submittedName>
        <fullName evidence="1">Uncharacterized protein</fullName>
    </submittedName>
</protein>
<proteinExistence type="predicted"/>
<evidence type="ECO:0000313" key="1">
    <source>
        <dbReference type="EMBL" id="OQV17239.1"/>
    </source>
</evidence>
<keyword evidence="2" id="KW-1185">Reference proteome</keyword>
<reference evidence="2" key="1">
    <citation type="submission" date="2017-01" db="EMBL/GenBank/DDBJ databases">
        <title>Comparative genomics of anhydrobiosis in the tardigrade Hypsibius dujardini.</title>
        <authorList>
            <person name="Yoshida Y."/>
            <person name="Koutsovoulos G."/>
            <person name="Laetsch D."/>
            <person name="Stevens L."/>
            <person name="Kumar S."/>
            <person name="Horikawa D."/>
            <person name="Ishino K."/>
            <person name="Komine S."/>
            <person name="Tomita M."/>
            <person name="Blaxter M."/>
            <person name="Arakawa K."/>
        </authorList>
    </citation>
    <scope>NUCLEOTIDE SEQUENCE [LARGE SCALE GENOMIC DNA]</scope>
    <source>
        <strain evidence="2">Z151</strain>
    </source>
</reference>
<gene>
    <name evidence="1" type="ORF">BV898_08636</name>
</gene>
<dbReference type="AlphaFoldDB" id="A0A1W0WPX5"/>
<dbReference type="Proteomes" id="UP000192578">
    <property type="component" value="Unassembled WGS sequence"/>
</dbReference>
<evidence type="ECO:0000313" key="2">
    <source>
        <dbReference type="Proteomes" id="UP000192578"/>
    </source>
</evidence>